<dbReference type="GeneID" id="107223668"/>
<dbReference type="PANTHER" id="PTHR21354:SF0">
    <property type="entry name" value="ZINC FINGER PROTEIN 511"/>
    <property type="match status" value="1"/>
</dbReference>
<keyword evidence="3" id="KW-1185">Reference proteome</keyword>
<evidence type="ECO:0000259" key="2">
    <source>
        <dbReference type="PROSITE" id="PS00028"/>
    </source>
</evidence>
<reference evidence="4" key="1">
    <citation type="submission" date="2025-08" db="UniProtKB">
        <authorList>
            <consortium name="RefSeq"/>
        </authorList>
    </citation>
    <scope>IDENTIFICATION</scope>
    <source>
        <tissue evidence="4">Thorax and Abdomen</tissue>
    </source>
</reference>
<dbReference type="PANTHER" id="PTHR21354">
    <property type="entry name" value="ZINC FINGER PROTEIN 511"/>
    <property type="match status" value="1"/>
</dbReference>
<proteinExistence type="predicted"/>
<name>A0A6J0BXE3_NEOLC</name>
<organism evidence="4">
    <name type="scientific">Neodiprion lecontei</name>
    <name type="common">Redheaded pine sawfly</name>
    <dbReference type="NCBI Taxonomy" id="441921"/>
    <lineage>
        <taxon>Eukaryota</taxon>
        <taxon>Metazoa</taxon>
        <taxon>Ecdysozoa</taxon>
        <taxon>Arthropoda</taxon>
        <taxon>Hexapoda</taxon>
        <taxon>Insecta</taxon>
        <taxon>Pterygota</taxon>
        <taxon>Neoptera</taxon>
        <taxon>Endopterygota</taxon>
        <taxon>Hymenoptera</taxon>
        <taxon>Tenthredinoidea</taxon>
        <taxon>Diprionidae</taxon>
        <taxon>Diprioninae</taxon>
        <taxon>Neodiprion</taxon>
    </lineage>
</organism>
<gene>
    <name evidence="4" type="primary">LOC107223668</name>
</gene>
<sequence length="263" mass="30429">METFLTQIGIGQRAPHDKFFENTYKTCKIFVRKGVTIIDDEELCHEAVKEFTCNVPGCTATFQTLVDFEVHYNASHRYICLECKKCRPSARLLDIHIEETHDSFFRVLADRQPMYQCYVSECEMKFKTLADRREHCTTVHKYPKHFRFDEGNWRKGRGDSEDQMEVDKEPRSTKLQKNIPRLNKNQKCRTFRPSDKEISSKNVPIIGTLSSMVNVASPNKASSLSFVPRQVSSYSKVLSKQSNSHRDVLNNGCMMELADTLPQ</sequence>
<dbReference type="SMART" id="SM00355">
    <property type="entry name" value="ZnF_C2H2"/>
    <property type="match status" value="3"/>
</dbReference>
<protein>
    <submittedName>
        <fullName evidence="4">Zinc finger protein 511</fullName>
    </submittedName>
</protein>
<dbReference type="Proteomes" id="UP000829291">
    <property type="component" value="Chromosome 4"/>
</dbReference>
<dbReference type="RefSeq" id="XP_015518907.1">
    <property type="nucleotide sequence ID" value="XM_015663421.2"/>
</dbReference>
<dbReference type="InterPro" id="IPR013087">
    <property type="entry name" value="Znf_C2H2_type"/>
</dbReference>
<dbReference type="KEGG" id="nlo:107223668"/>
<feature type="region of interest" description="Disordered" evidence="1">
    <location>
        <begin position="153"/>
        <end position="173"/>
    </location>
</feature>
<evidence type="ECO:0000313" key="3">
    <source>
        <dbReference type="Proteomes" id="UP000829291"/>
    </source>
</evidence>
<dbReference type="AlphaFoldDB" id="A0A6J0BXE3"/>
<dbReference type="InterPro" id="IPR039258">
    <property type="entry name" value="ZNF511"/>
</dbReference>
<feature type="compositionally biased region" description="Basic and acidic residues" evidence="1">
    <location>
        <begin position="153"/>
        <end position="172"/>
    </location>
</feature>
<accession>A0A6J0BXE3</accession>
<dbReference type="InParanoid" id="A0A6J0BXE3"/>
<dbReference type="PROSITE" id="PS00028">
    <property type="entry name" value="ZINC_FINGER_C2H2_1"/>
    <property type="match status" value="2"/>
</dbReference>
<evidence type="ECO:0000256" key="1">
    <source>
        <dbReference type="SAM" id="MobiDB-lite"/>
    </source>
</evidence>
<feature type="domain" description="C2H2-type" evidence="2">
    <location>
        <begin position="117"/>
        <end position="140"/>
    </location>
</feature>
<evidence type="ECO:0000313" key="4">
    <source>
        <dbReference type="RefSeq" id="XP_015518907.1"/>
    </source>
</evidence>
<feature type="domain" description="C2H2-type" evidence="2">
    <location>
        <begin position="53"/>
        <end position="76"/>
    </location>
</feature>
<dbReference type="OrthoDB" id="18440at2759"/>